<keyword evidence="4" id="KW-1185">Reference proteome</keyword>
<evidence type="ECO:0000256" key="2">
    <source>
        <dbReference type="SAM" id="MobiDB-lite"/>
    </source>
</evidence>
<feature type="region of interest" description="Disordered" evidence="2">
    <location>
        <begin position="278"/>
        <end position="331"/>
    </location>
</feature>
<evidence type="ECO:0000256" key="1">
    <source>
        <dbReference type="SAM" id="Coils"/>
    </source>
</evidence>
<feature type="compositionally biased region" description="Low complexity" evidence="2">
    <location>
        <begin position="27"/>
        <end position="62"/>
    </location>
</feature>
<organism evidence="3 4">
    <name type="scientific">Ascobolus immersus RN42</name>
    <dbReference type="NCBI Taxonomy" id="1160509"/>
    <lineage>
        <taxon>Eukaryota</taxon>
        <taxon>Fungi</taxon>
        <taxon>Dikarya</taxon>
        <taxon>Ascomycota</taxon>
        <taxon>Pezizomycotina</taxon>
        <taxon>Pezizomycetes</taxon>
        <taxon>Pezizales</taxon>
        <taxon>Ascobolaceae</taxon>
        <taxon>Ascobolus</taxon>
    </lineage>
</organism>
<feature type="compositionally biased region" description="Low complexity" evidence="2">
    <location>
        <begin position="372"/>
        <end position="389"/>
    </location>
</feature>
<dbReference type="AlphaFoldDB" id="A0A3N4HRC9"/>
<reference evidence="3 4" key="1">
    <citation type="journal article" date="2018" name="Nat. Ecol. Evol.">
        <title>Pezizomycetes genomes reveal the molecular basis of ectomycorrhizal truffle lifestyle.</title>
        <authorList>
            <person name="Murat C."/>
            <person name="Payen T."/>
            <person name="Noel B."/>
            <person name="Kuo A."/>
            <person name="Morin E."/>
            <person name="Chen J."/>
            <person name="Kohler A."/>
            <person name="Krizsan K."/>
            <person name="Balestrini R."/>
            <person name="Da Silva C."/>
            <person name="Montanini B."/>
            <person name="Hainaut M."/>
            <person name="Levati E."/>
            <person name="Barry K.W."/>
            <person name="Belfiori B."/>
            <person name="Cichocki N."/>
            <person name="Clum A."/>
            <person name="Dockter R.B."/>
            <person name="Fauchery L."/>
            <person name="Guy J."/>
            <person name="Iotti M."/>
            <person name="Le Tacon F."/>
            <person name="Lindquist E.A."/>
            <person name="Lipzen A."/>
            <person name="Malagnac F."/>
            <person name="Mello A."/>
            <person name="Molinier V."/>
            <person name="Miyauchi S."/>
            <person name="Poulain J."/>
            <person name="Riccioni C."/>
            <person name="Rubini A."/>
            <person name="Sitrit Y."/>
            <person name="Splivallo R."/>
            <person name="Traeger S."/>
            <person name="Wang M."/>
            <person name="Zifcakova L."/>
            <person name="Wipf D."/>
            <person name="Zambonelli A."/>
            <person name="Paolocci F."/>
            <person name="Nowrousian M."/>
            <person name="Ottonello S."/>
            <person name="Baldrian P."/>
            <person name="Spatafora J.W."/>
            <person name="Henrissat B."/>
            <person name="Nagy L.G."/>
            <person name="Aury J.M."/>
            <person name="Wincker P."/>
            <person name="Grigoriev I.V."/>
            <person name="Bonfante P."/>
            <person name="Martin F.M."/>
        </authorList>
    </citation>
    <scope>NUCLEOTIDE SEQUENCE [LARGE SCALE GENOMIC DNA]</scope>
    <source>
        <strain evidence="3 4">RN42</strain>
    </source>
</reference>
<feature type="compositionally biased region" description="Polar residues" evidence="2">
    <location>
        <begin position="291"/>
        <end position="306"/>
    </location>
</feature>
<feature type="compositionally biased region" description="Basic and acidic residues" evidence="2">
    <location>
        <begin position="99"/>
        <end position="122"/>
    </location>
</feature>
<feature type="region of interest" description="Disordered" evidence="2">
    <location>
        <begin position="593"/>
        <end position="818"/>
    </location>
</feature>
<feature type="compositionally biased region" description="Low complexity" evidence="2">
    <location>
        <begin position="744"/>
        <end position="755"/>
    </location>
</feature>
<keyword evidence="1" id="KW-0175">Coiled coil</keyword>
<sequence>MGILHRSKSHKDLKPTHSPDPLPVRPPTSSSAQRTRTATTSSESSSSRSYTPPTTSGSTTSPEKLRHDDFDAPALPRTVTAPPEKTIKRSRSILQLGLRRAERREERLERELERKEKEKEGQQQKSVPKTPKTPKFSLSPFPAASNPSLPHASAQPSFDLGRMEKSFDVPRQPQPLRGVKPSLDIPRNDRPRVLPRNKSIEALRTPASEIGLAIGSPSDHGKRKEYFQPQSTPMGINTPDTYGFSTSISSGPATPYTPATIPQESGWRRLFGKGLFSKKGGKKLVKANPPANVSRNASGQNSPITQSSNSSNVSVEQPKRPEIQRTDSGQSMRLEVDIPAVEMERYSVMFGPVLLPKRNGSLYARRRSRFVNTSPDTSSPSSPTEEPRLLLPLPNTQALKRNATTGQLQSRSPLLPYYQGVPGVATPVRLSRIGMAVTTPTQHPITPQFYSSSTSNLALPSAGLGGYSPGDSPARPESATFFQRESMLPAVAMMRRDQEEERRNSEIERFERELEAQEEMCAKQRERLSELTIKATVSDEERIEVEQQEEENVRDLTPDERLAEALRMEEEDDEAEDVVTGEVRTTVFEYTGLAPPSRGERHLSQIPTPALSPLPMTQYTAFQPAPASPPASTSVSVSAPAESGKTLQLPARDIDNIPTPALSPLPMTQYRDPYQYQPLSPEVLSPVSPPVVGSPLAFTNNPFTSSPIDTSTSDRTASIASSHEASRTSSRTSYEPHDDTFLFSPSPTSTGVPSPYFSRPPSHPTSANTTPPPPPLVRPAKPEPKPEPPANETPAQRALREKAMQSLSRQVSQSKQQLFIPGVIKVVPVKSPVSSPTLTSPVLSPLSRSRPTTPRTPTFRVPGRISEDREREEESEKEIRIRESLLSSPGSDGRPPLAGRQSEEAVIGVASTGLVRRGTGRVVRNEVCNGKRGVEARGSLVDA</sequence>
<feature type="compositionally biased region" description="Low complexity" evidence="2">
    <location>
        <begin position="830"/>
        <end position="858"/>
    </location>
</feature>
<dbReference type="OrthoDB" id="5404004at2759"/>
<dbReference type="Proteomes" id="UP000275078">
    <property type="component" value="Unassembled WGS sequence"/>
</dbReference>
<dbReference type="EMBL" id="ML119745">
    <property type="protein sequence ID" value="RPA76393.1"/>
    <property type="molecule type" value="Genomic_DNA"/>
</dbReference>
<protein>
    <submittedName>
        <fullName evidence="3">Uncharacterized protein</fullName>
    </submittedName>
</protein>
<feature type="compositionally biased region" description="Low complexity" evidence="2">
    <location>
        <begin position="630"/>
        <end position="641"/>
    </location>
</feature>
<feature type="compositionally biased region" description="Polar residues" evidence="2">
    <location>
        <begin position="805"/>
        <end position="817"/>
    </location>
</feature>
<feature type="compositionally biased region" description="Polar residues" evidence="2">
    <location>
        <begin position="697"/>
        <end position="733"/>
    </location>
</feature>
<feature type="compositionally biased region" description="Polar residues" evidence="2">
    <location>
        <begin position="228"/>
        <end position="252"/>
    </location>
</feature>
<evidence type="ECO:0000313" key="3">
    <source>
        <dbReference type="EMBL" id="RPA76393.1"/>
    </source>
</evidence>
<feature type="compositionally biased region" description="Low complexity" evidence="2">
    <location>
        <begin position="678"/>
        <end position="696"/>
    </location>
</feature>
<feature type="region of interest" description="Disordered" evidence="2">
    <location>
        <begin position="366"/>
        <end position="389"/>
    </location>
</feature>
<gene>
    <name evidence="3" type="ORF">BJ508DRAFT_331169</name>
</gene>
<evidence type="ECO:0000313" key="4">
    <source>
        <dbReference type="Proteomes" id="UP000275078"/>
    </source>
</evidence>
<accession>A0A3N4HRC9</accession>
<feature type="compositionally biased region" description="Basic and acidic residues" evidence="2">
    <location>
        <begin position="865"/>
        <end position="883"/>
    </location>
</feature>
<feature type="region of interest" description="Disordered" evidence="2">
    <location>
        <begin position="830"/>
        <end position="903"/>
    </location>
</feature>
<name>A0A3N4HRC9_ASCIM</name>
<feature type="coiled-coil region" evidence="1">
    <location>
        <begin position="500"/>
        <end position="534"/>
    </location>
</feature>
<feature type="region of interest" description="Disordered" evidence="2">
    <location>
        <begin position="1"/>
        <end position="264"/>
    </location>
</feature>
<proteinExistence type="predicted"/>